<dbReference type="EMBL" id="KP657696">
    <property type="protein sequence ID" value="AKE07185.1"/>
    <property type="molecule type" value="Genomic_DNA"/>
</dbReference>
<geneLocation type="mitochondrion" evidence="15"/>
<dbReference type="EC" id="7.1.1.2" evidence="13"/>
<feature type="transmembrane region" description="Helical" evidence="14">
    <location>
        <begin position="242"/>
        <end position="262"/>
    </location>
</feature>
<evidence type="ECO:0000256" key="11">
    <source>
        <dbReference type="ARBA" id="ARBA00023136"/>
    </source>
</evidence>
<dbReference type="PANTHER" id="PTHR11432:SF3">
    <property type="entry name" value="NADH-UBIQUINONE OXIDOREDUCTASE CHAIN 1"/>
    <property type="match status" value="1"/>
</dbReference>
<evidence type="ECO:0000256" key="13">
    <source>
        <dbReference type="RuleBase" id="RU000473"/>
    </source>
</evidence>
<dbReference type="GO" id="GO:0003954">
    <property type="term" value="F:NADH dehydrogenase activity"/>
    <property type="evidence" value="ECO:0007669"/>
    <property type="project" value="TreeGrafter"/>
</dbReference>
<evidence type="ECO:0000256" key="1">
    <source>
        <dbReference type="ARBA" id="ARBA00003257"/>
    </source>
</evidence>
<evidence type="ECO:0000256" key="4">
    <source>
        <dbReference type="ARBA" id="ARBA00021009"/>
    </source>
</evidence>
<keyword evidence="11 14" id="KW-0472">Membrane</keyword>
<evidence type="ECO:0000313" key="15">
    <source>
        <dbReference type="EMBL" id="AKE07185.1"/>
    </source>
</evidence>
<keyword evidence="5" id="KW-0813">Transport</keyword>
<dbReference type="GO" id="GO:0008137">
    <property type="term" value="F:NADH dehydrogenase (ubiquinone) activity"/>
    <property type="evidence" value="ECO:0007669"/>
    <property type="project" value="UniProtKB-EC"/>
</dbReference>
<evidence type="ECO:0000256" key="8">
    <source>
        <dbReference type="ARBA" id="ARBA00022989"/>
    </source>
</evidence>
<evidence type="ECO:0000256" key="3">
    <source>
        <dbReference type="ARBA" id="ARBA00010535"/>
    </source>
</evidence>
<comment type="function">
    <text evidence="1">Core subunit of the mitochondrial membrane respiratory chain NADH dehydrogenase (Complex I) that is believed to belong to the minimal assembly required for catalysis. Complex I functions in the transfer of electrons from NADH to the respiratory chain. The immediate electron acceptor for the enzyme is believed to be ubiquinone.</text>
</comment>
<keyword evidence="7" id="KW-0999">Mitochondrion inner membrane</keyword>
<dbReference type="GO" id="GO:0009060">
    <property type="term" value="P:aerobic respiration"/>
    <property type="evidence" value="ECO:0007669"/>
    <property type="project" value="TreeGrafter"/>
</dbReference>
<dbReference type="GO" id="GO:0005743">
    <property type="term" value="C:mitochondrial inner membrane"/>
    <property type="evidence" value="ECO:0007669"/>
    <property type="project" value="UniProtKB-SubCell"/>
</dbReference>
<reference evidence="15" key="1">
    <citation type="journal article" date="2015" name="Proc. Natl. Acad. Sci. U.S.A.">
        <title>Maternal transmission, sex ratio distortion, and mitochondria.</title>
        <authorList>
            <person name="Perlman S.J."/>
            <person name="Hodson C.N."/>
            <person name="Hamilton P.T."/>
            <person name="Opit G.P."/>
            <person name="Gowen B.E."/>
        </authorList>
    </citation>
    <scope>NUCLEOTIDE SEQUENCE</scope>
    <source>
        <strain evidence="15">Arizona</strain>
    </source>
</reference>
<feature type="transmembrane region" description="Helical" evidence="14">
    <location>
        <begin position="167"/>
        <end position="187"/>
    </location>
</feature>
<feature type="transmembrane region" description="Helical" evidence="14">
    <location>
        <begin position="274"/>
        <end position="294"/>
    </location>
</feature>
<comment type="similarity">
    <text evidence="3 12">Belongs to the complex I subunit 1 family.</text>
</comment>
<evidence type="ECO:0000256" key="12">
    <source>
        <dbReference type="RuleBase" id="RU000471"/>
    </source>
</evidence>
<gene>
    <name evidence="15" type="primary">ND1</name>
</gene>
<evidence type="ECO:0000256" key="5">
    <source>
        <dbReference type="ARBA" id="ARBA00022448"/>
    </source>
</evidence>
<keyword evidence="9 13" id="KW-0830">Ubiquinone</keyword>
<dbReference type="Pfam" id="PF00146">
    <property type="entry name" value="NADHdh"/>
    <property type="match status" value="1"/>
</dbReference>
<keyword evidence="6 12" id="KW-0812">Transmembrane</keyword>
<evidence type="ECO:0000256" key="10">
    <source>
        <dbReference type="ARBA" id="ARBA00023128"/>
    </source>
</evidence>
<protein>
    <recommendedName>
        <fullName evidence="4 13">NADH-ubiquinone oxidoreductase chain 1</fullName>
        <ecNumber evidence="13">7.1.1.2</ecNumber>
    </recommendedName>
</protein>
<dbReference type="PANTHER" id="PTHR11432">
    <property type="entry name" value="NADH DEHYDROGENASE SUBUNIT 1"/>
    <property type="match status" value="1"/>
</dbReference>
<feature type="transmembrane region" description="Helical" evidence="14">
    <location>
        <begin position="66"/>
        <end position="85"/>
    </location>
</feature>
<keyword evidence="12" id="KW-0520">NAD</keyword>
<keyword evidence="10 13" id="KW-0496">Mitochondrion</keyword>
<feature type="transmembrane region" description="Helical" evidence="14">
    <location>
        <begin position="91"/>
        <end position="119"/>
    </location>
</feature>
<evidence type="ECO:0000256" key="6">
    <source>
        <dbReference type="ARBA" id="ARBA00022692"/>
    </source>
</evidence>
<dbReference type="InterPro" id="IPR018086">
    <property type="entry name" value="NADH_UbQ_OxRdtase_su1_CS"/>
</dbReference>
<sequence length="295" mass="34471">MILIFYFLLILLSVAFFTLLERKFLGFVQIRKGPFKVGLVGMFQPFSDAIKLFSKSSFFSIKSNHFLSVISPIYFFFLSLIFFFFKPFFSLSIFSLLVLILMFLYSIGIYCTLFTGWASNSKFSLIGSIRSITQSISYEITLGVIFLYFSLSYASLNLFFYMNFNVLFFNLLMNFLILSLFMINFLIESNRTPFDLAECESELVSGFNVEYGGMEFSLIFLGENLMLIFNSLVITIYMSSIFYISTVWIVMVMVMILIRGAYPRLRLDFMLKLCWLKFLPFTLIMMQILIFIIYS</sequence>
<evidence type="ECO:0000256" key="9">
    <source>
        <dbReference type="ARBA" id="ARBA00023075"/>
    </source>
</evidence>
<dbReference type="AlphaFoldDB" id="A0A0F6QIR6"/>
<dbReference type="PROSITE" id="PS00668">
    <property type="entry name" value="COMPLEX1_ND1_2"/>
    <property type="match status" value="1"/>
</dbReference>
<comment type="catalytic activity">
    <reaction evidence="13">
        <text>a ubiquinone + NADH + 5 H(+)(in) = a ubiquinol + NAD(+) + 4 H(+)(out)</text>
        <dbReference type="Rhea" id="RHEA:29091"/>
        <dbReference type="Rhea" id="RHEA-COMP:9565"/>
        <dbReference type="Rhea" id="RHEA-COMP:9566"/>
        <dbReference type="ChEBI" id="CHEBI:15378"/>
        <dbReference type="ChEBI" id="CHEBI:16389"/>
        <dbReference type="ChEBI" id="CHEBI:17976"/>
        <dbReference type="ChEBI" id="CHEBI:57540"/>
        <dbReference type="ChEBI" id="CHEBI:57945"/>
        <dbReference type="EC" id="7.1.1.2"/>
    </reaction>
</comment>
<name>A0A0F6QIR6_9NEOP</name>
<evidence type="ECO:0000256" key="2">
    <source>
        <dbReference type="ARBA" id="ARBA00004448"/>
    </source>
</evidence>
<evidence type="ECO:0000256" key="14">
    <source>
        <dbReference type="SAM" id="Phobius"/>
    </source>
</evidence>
<comment type="subcellular location">
    <subcellularLocation>
        <location evidence="2 12">Mitochondrion inner membrane</location>
        <topology evidence="2 12">Multi-pass membrane protein</topology>
    </subcellularLocation>
</comment>
<organism evidence="15">
    <name type="scientific">Liposcelis nr. bostrychophila AZ</name>
    <dbReference type="NCBI Taxonomy" id="1643344"/>
    <lineage>
        <taxon>Eukaryota</taxon>
        <taxon>Metazoa</taxon>
        <taxon>Ecdysozoa</taxon>
        <taxon>Arthropoda</taxon>
        <taxon>Hexapoda</taxon>
        <taxon>Insecta</taxon>
        <taxon>Pterygota</taxon>
        <taxon>Neoptera</taxon>
        <taxon>Paraneoptera</taxon>
        <taxon>Psocodea</taxon>
        <taxon>Troctomorpha</taxon>
        <taxon>Liposcelidetae</taxon>
        <taxon>Liposcelididae</taxon>
        <taxon>Liposcelis</taxon>
    </lineage>
</organism>
<dbReference type="InterPro" id="IPR001694">
    <property type="entry name" value="NADH_UbQ_OxRdtase_su1/FPO"/>
</dbReference>
<proteinExistence type="inferred from homology"/>
<feature type="transmembrane region" description="Helical" evidence="14">
    <location>
        <begin position="140"/>
        <end position="161"/>
    </location>
</feature>
<keyword evidence="8 14" id="KW-1133">Transmembrane helix</keyword>
<evidence type="ECO:0000256" key="7">
    <source>
        <dbReference type="ARBA" id="ARBA00022792"/>
    </source>
</evidence>
<accession>A0A0F6QIR6</accession>